<gene>
    <name evidence="1" type="ORF">CSEC_2041</name>
</gene>
<reference evidence="1" key="2">
    <citation type="submission" date="2014-09" db="EMBL/GenBank/DDBJ databases">
        <title>Criblamydia sequanensis harbors a mega-plasmid encoding arsenite resistance.</title>
        <authorList>
            <person name="Bertelli C."/>
            <person name="Goesmann A."/>
            <person name="Greub G."/>
        </authorList>
    </citation>
    <scope>NUCLEOTIDE SEQUENCE [LARGE SCALE GENOMIC DNA]</scope>
    <source>
        <strain evidence="1">CRIB-18</strain>
    </source>
</reference>
<evidence type="ECO:0000313" key="1">
    <source>
        <dbReference type="EMBL" id="CDR34847.1"/>
    </source>
</evidence>
<dbReference type="AlphaFoldDB" id="A0A090D049"/>
<comment type="caution">
    <text evidence="1">The sequence shown here is derived from an EMBL/GenBank/DDBJ whole genome shotgun (WGS) entry which is preliminary data.</text>
</comment>
<organism evidence="1 2">
    <name type="scientific">Candidatus Criblamydia sequanensis CRIB-18</name>
    <dbReference type="NCBI Taxonomy" id="1437425"/>
    <lineage>
        <taxon>Bacteria</taxon>
        <taxon>Pseudomonadati</taxon>
        <taxon>Chlamydiota</taxon>
        <taxon>Chlamydiia</taxon>
        <taxon>Parachlamydiales</taxon>
        <taxon>Candidatus Criblamydiaceae</taxon>
        <taxon>Candidatus Criblamydia</taxon>
    </lineage>
</organism>
<proteinExistence type="predicted"/>
<dbReference type="eggNOG" id="ENOG503422P">
    <property type="taxonomic scope" value="Bacteria"/>
</dbReference>
<dbReference type="STRING" id="1437425.CSEC_2041"/>
<keyword evidence="2" id="KW-1185">Reference proteome</keyword>
<protein>
    <submittedName>
        <fullName evidence="1">Uncharacterized protein</fullName>
    </submittedName>
</protein>
<accession>A0A090D049</accession>
<evidence type="ECO:0000313" key="2">
    <source>
        <dbReference type="Proteomes" id="UP000031552"/>
    </source>
</evidence>
<sequence>MWVKQYFTRVVLLLCLGFIHHLGELNGTLPSDNQTYYLFISDFAESFIEIPTSNVSVDSPTISSKYLAGRASLYDQTNQKVGVCSASFLCMQNADGIFTDISNYISVDNGLIVTWFTPTTLINLELDSIVRSMVTECIVTATTKVGFNPFYGQTFDLVVSSDDQKIYFQFTRTGAIF</sequence>
<dbReference type="OrthoDB" id="9811632at2"/>
<reference evidence="1" key="1">
    <citation type="submission" date="2013-12" db="EMBL/GenBank/DDBJ databases">
        <authorList>
            <person name="Linke B."/>
        </authorList>
    </citation>
    <scope>NUCLEOTIDE SEQUENCE [LARGE SCALE GENOMIC DNA]</scope>
    <source>
        <strain evidence="1">CRIB-18</strain>
    </source>
</reference>
<dbReference type="Proteomes" id="UP000031552">
    <property type="component" value="Unassembled WGS sequence"/>
</dbReference>
<dbReference type="EMBL" id="CCEJ010000010">
    <property type="protein sequence ID" value="CDR34847.1"/>
    <property type="molecule type" value="Genomic_DNA"/>
</dbReference>
<dbReference type="RefSeq" id="WP_041018406.1">
    <property type="nucleotide sequence ID" value="NZ_CCEJ010000010.1"/>
</dbReference>
<name>A0A090D049_9BACT</name>